<organism evidence="2">
    <name type="scientific">Oryza brachyantha</name>
    <name type="common">malo sina</name>
    <dbReference type="NCBI Taxonomy" id="4533"/>
    <lineage>
        <taxon>Eukaryota</taxon>
        <taxon>Viridiplantae</taxon>
        <taxon>Streptophyta</taxon>
        <taxon>Embryophyta</taxon>
        <taxon>Tracheophyta</taxon>
        <taxon>Spermatophyta</taxon>
        <taxon>Magnoliopsida</taxon>
        <taxon>Liliopsida</taxon>
        <taxon>Poales</taxon>
        <taxon>Poaceae</taxon>
        <taxon>BOP clade</taxon>
        <taxon>Oryzoideae</taxon>
        <taxon>Oryzeae</taxon>
        <taxon>Oryzinae</taxon>
        <taxon>Oryza</taxon>
    </lineage>
</organism>
<dbReference type="AlphaFoldDB" id="J3LLM4"/>
<protein>
    <submittedName>
        <fullName evidence="2">Uncharacterized protein</fullName>
    </submittedName>
</protein>
<reference evidence="2" key="1">
    <citation type="journal article" date="2013" name="Nat. Commun.">
        <title>Whole-genome sequencing of Oryza brachyantha reveals mechanisms underlying Oryza genome evolution.</title>
        <authorList>
            <person name="Chen J."/>
            <person name="Huang Q."/>
            <person name="Gao D."/>
            <person name="Wang J."/>
            <person name="Lang Y."/>
            <person name="Liu T."/>
            <person name="Li B."/>
            <person name="Bai Z."/>
            <person name="Luis Goicoechea J."/>
            <person name="Liang C."/>
            <person name="Chen C."/>
            <person name="Zhang W."/>
            <person name="Sun S."/>
            <person name="Liao Y."/>
            <person name="Zhang X."/>
            <person name="Yang L."/>
            <person name="Song C."/>
            <person name="Wang M."/>
            <person name="Shi J."/>
            <person name="Liu G."/>
            <person name="Liu J."/>
            <person name="Zhou H."/>
            <person name="Zhou W."/>
            <person name="Yu Q."/>
            <person name="An N."/>
            <person name="Chen Y."/>
            <person name="Cai Q."/>
            <person name="Wang B."/>
            <person name="Liu B."/>
            <person name="Min J."/>
            <person name="Huang Y."/>
            <person name="Wu H."/>
            <person name="Li Z."/>
            <person name="Zhang Y."/>
            <person name="Yin Y."/>
            <person name="Song W."/>
            <person name="Jiang J."/>
            <person name="Jackson S.A."/>
            <person name="Wing R.A."/>
            <person name="Wang J."/>
            <person name="Chen M."/>
        </authorList>
    </citation>
    <scope>NUCLEOTIDE SEQUENCE [LARGE SCALE GENOMIC DNA]</scope>
    <source>
        <strain evidence="2">cv. IRGC 101232</strain>
    </source>
</reference>
<reference evidence="2" key="2">
    <citation type="submission" date="2013-04" db="UniProtKB">
        <authorList>
            <consortium name="EnsemblPlants"/>
        </authorList>
    </citation>
    <scope>IDENTIFICATION</scope>
</reference>
<sequence>KGGLFSNPSPSPLLPLPPGSNGEPRRPRPRMTSPSLPGLGKCSRKRVRPPLPSPPPTKADRMEPGINYSYYHFYQRY</sequence>
<dbReference type="HOGENOM" id="CLU_2645320_0_0_1"/>
<dbReference type="Proteomes" id="UP000006038">
    <property type="component" value="Chromosome 3"/>
</dbReference>
<evidence type="ECO:0000256" key="1">
    <source>
        <dbReference type="SAM" id="MobiDB-lite"/>
    </source>
</evidence>
<feature type="compositionally biased region" description="Pro residues" evidence="1">
    <location>
        <begin position="9"/>
        <end position="18"/>
    </location>
</feature>
<proteinExistence type="predicted"/>
<name>J3LLM4_ORYBR</name>
<dbReference type="EnsemblPlants" id="OB03G19500.1">
    <property type="protein sequence ID" value="OB03G19500.1"/>
    <property type="gene ID" value="OB03G19500"/>
</dbReference>
<dbReference type="Gramene" id="OB03G19500.1">
    <property type="protein sequence ID" value="OB03G19500.1"/>
    <property type="gene ID" value="OB03G19500"/>
</dbReference>
<evidence type="ECO:0000313" key="2">
    <source>
        <dbReference type="EnsemblPlants" id="OB03G19500.1"/>
    </source>
</evidence>
<keyword evidence="3" id="KW-1185">Reference proteome</keyword>
<evidence type="ECO:0000313" key="3">
    <source>
        <dbReference type="Proteomes" id="UP000006038"/>
    </source>
</evidence>
<accession>J3LLM4</accession>
<feature type="region of interest" description="Disordered" evidence="1">
    <location>
        <begin position="1"/>
        <end position="65"/>
    </location>
</feature>